<feature type="domain" description="GHMP kinase N-terminal" evidence="11">
    <location>
        <begin position="86"/>
        <end position="166"/>
    </location>
</feature>
<comment type="function">
    <text evidence="10">Catalyzes the phosphorylation of the position 2 hydroxy group of 4-diphosphocytidyl-2C-methyl-D-erythritol.</text>
</comment>
<evidence type="ECO:0000259" key="12">
    <source>
        <dbReference type="Pfam" id="PF08544"/>
    </source>
</evidence>
<feature type="domain" description="GHMP kinase C-terminal" evidence="12">
    <location>
        <begin position="228"/>
        <end position="295"/>
    </location>
</feature>
<comment type="catalytic activity">
    <reaction evidence="10">
        <text>4-CDP-2-C-methyl-D-erythritol + ATP = 4-CDP-2-C-methyl-D-erythritol 2-phosphate + ADP + H(+)</text>
        <dbReference type="Rhea" id="RHEA:18437"/>
        <dbReference type="ChEBI" id="CHEBI:15378"/>
        <dbReference type="ChEBI" id="CHEBI:30616"/>
        <dbReference type="ChEBI" id="CHEBI:57823"/>
        <dbReference type="ChEBI" id="CHEBI:57919"/>
        <dbReference type="ChEBI" id="CHEBI:456216"/>
        <dbReference type="EC" id="2.7.1.148"/>
    </reaction>
</comment>
<dbReference type="GO" id="GO:0005524">
    <property type="term" value="F:ATP binding"/>
    <property type="evidence" value="ECO:0007669"/>
    <property type="project" value="UniProtKB-UniRule"/>
</dbReference>
<dbReference type="Gene3D" id="3.30.70.890">
    <property type="entry name" value="GHMP kinase, C-terminal domain"/>
    <property type="match status" value="1"/>
</dbReference>
<evidence type="ECO:0000256" key="8">
    <source>
        <dbReference type="ARBA" id="ARBA00023229"/>
    </source>
</evidence>
<dbReference type="InterPro" id="IPR014721">
    <property type="entry name" value="Ribsml_uS5_D2-typ_fold_subgr"/>
</dbReference>
<feature type="binding site" evidence="10">
    <location>
        <begin position="121"/>
        <end position="131"/>
    </location>
    <ligand>
        <name>ATP</name>
        <dbReference type="ChEBI" id="CHEBI:30616"/>
    </ligand>
</feature>
<dbReference type="InterPro" id="IPR036554">
    <property type="entry name" value="GHMP_kinase_C_sf"/>
</dbReference>
<dbReference type="GO" id="GO:0016114">
    <property type="term" value="P:terpenoid biosynthetic process"/>
    <property type="evidence" value="ECO:0007669"/>
    <property type="project" value="InterPro"/>
</dbReference>
<dbReference type="InterPro" id="IPR006204">
    <property type="entry name" value="GHMP_kinase_N_dom"/>
</dbReference>
<dbReference type="AlphaFoldDB" id="A0A4Y6U9A1"/>
<dbReference type="RefSeq" id="WP_141443747.1">
    <property type="nucleotide sequence ID" value="NZ_CP038231.1"/>
</dbReference>
<evidence type="ECO:0000256" key="6">
    <source>
        <dbReference type="ARBA" id="ARBA00022777"/>
    </source>
</evidence>
<dbReference type="Pfam" id="PF00288">
    <property type="entry name" value="GHMP_kinases_N"/>
    <property type="match status" value="1"/>
</dbReference>
<dbReference type="Gene3D" id="3.30.230.10">
    <property type="match status" value="1"/>
</dbReference>
<accession>A0A4Y6U9A1</accession>
<evidence type="ECO:0000256" key="4">
    <source>
        <dbReference type="ARBA" id="ARBA00022679"/>
    </source>
</evidence>
<keyword evidence="5 10" id="KW-0547">Nucleotide-binding</keyword>
<evidence type="ECO:0000256" key="5">
    <source>
        <dbReference type="ARBA" id="ARBA00022741"/>
    </source>
</evidence>
<gene>
    <name evidence="10" type="primary">ispE</name>
    <name evidence="13" type="ORF">E3E12_07475</name>
</gene>
<evidence type="ECO:0000259" key="11">
    <source>
        <dbReference type="Pfam" id="PF00288"/>
    </source>
</evidence>
<evidence type="ECO:0000256" key="9">
    <source>
        <dbReference type="ARBA" id="ARBA00032554"/>
    </source>
</evidence>
<dbReference type="InterPro" id="IPR004424">
    <property type="entry name" value="IspE"/>
</dbReference>
<sequence length="319" mass="32510">MPSPISTPQARSENAHAKINLYLHVTGRRGDGYHLLDSLVVFAGAHDTLTLGETTAGPTLALGGAFGPTLQAEAASQGKAQAVQENLVIRAARALAPKALGQQGGAAQLRALHLNLAKNLPVASGIGGGSADAAACLRLLARLWGADGARLATIAPTLGADVPVCLQQRAVRMAGIGEHLTPAPAMPPVGMVLANPGVPVSTPAIFKRLKEAAAPFTPPAPPYPSRGWATAGELASWLGQTGNDLQAPAEAEEPAITALLGALSALPGARLARMSGSGATCFALFDDVASAQAALPHLHQEALPGQRRPWQWAGGLFNA</sequence>
<dbReference type="InterPro" id="IPR020568">
    <property type="entry name" value="Ribosomal_Su5_D2-typ_SF"/>
</dbReference>
<dbReference type="KEGG" id="swf:E3E12_07475"/>
<dbReference type="PANTHER" id="PTHR43527:SF2">
    <property type="entry name" value="4-DIPHOSPHOCYTIDYL-2-C-METHYL-D-ERYTHRITOL KINASE, CHLOROPLASTIC"/>
    <property type="match status" value="1"/>
</dbReference>
<evidence type="ECO:0000256" key="1">
    <source>
        <dbReference type="ARBA" id="ARBA00009684"/>
    </source>
</evidence>
<evidence type="ECO:0000256" key="7">
    <source>
        <dbReference type="ARBA" id="ARBA00022840"/>
    </source>
</evidence>
<dbReference type="PIRSF" id="PIRSF010376">
    <property type="entry name" value="IspE"/>
    <property type="match status" value="1"/>
</dbReference>
<dbReference type="SUPFAM" id="SSF55060">
    <property type="entry name" value="GHMP Kinase, C-terminal domain"/>
    <property type="match status" value="1"/>
</dbReference>
<keyword evidence="7 10" id="KW-0067">ATP-binding</keyword>
<protein>
    <recommendedName>
        <fullName evidence="3 10">4-diphosphocytidyl-2-C-methyl-D-erythritol kinase</fullName>
        <shortName evidence="10">CMK</shortName>
        <ecNumber evidence="2 10">2.7.1.148</ecNumber>
    </recommendedName>
    <alternativeName>
        <fullName evidence="9 10">4-(cytidine-5'-diphospho)-2-C-methyl-D-erythritol kinase</fullName>
    </alternativeName>
</protein>
<comment type="pathway">
    <text evidence="10">Isoprenoid biosynthesis; isopentenyl diphosphate biosynthesis via DXP pathway; isopentenyl diphosphate from 1-deoxy-D-xylulose 5-phosphate: step 3/6.</text>
</comment>
<keyword evidence="4 10" id="KW-0808">Transferase</keyword>
<dbReference type="OrthoDB" id="9809438at2"/>
<evidence type="ECO:0000313" key="14">
    <source>
        <dbReference type="Proteomes" id="UP000318709"/>
    </source>
</evidence>
<feature type="active site" evidence="10">
    <location>
        <position position="161"/>
    </location>
</feature>
<dbReference type="EC" id="2.7.1.148" evidence="2 10"/>
<proteinExistence type="inferred from homology"/>
<keyword evidence="14" id="KW-1185">Reference proteome</keyword>
<evidence type="ECO:0000256" key="2">
    <source>
        <dbReference type="ARBA" id="ARBA00012052"/>
    </source>
</evidence>
<evidence type="ECO:0000256" key="10">
    <source>
        <dbReference type="HAMAP-Rule" id="MF_00061"/>
    </source>
</evidence>
<dbReference type="PANTHER" id="PTHR43527">
    <property type="entry name" value="4-DIPHOSPHOCYTIDYL-2-C-METHYL-D-ERYTHRITOL KINASE, CHLOROPLASTIC"/>
    <property type="match status" value="1"/>
</dbReference>
<dbReference type="UniPathway" id="UPA00056">
    <property type="reaction ID" value="UER00094"/>
</dbReference>
<feature type="active site" evidence="10">
    <location>
        <position position="18"/>
    </location>
</feature>
<dbReference type="HAMAP" id="MF_00061">
    <property type="entry name" value="IspE"/>
    <property type="match status" value="1"/>
</dbReference>
<comment type="similarity">
    <text evidence="1 10">Belongs to the GHMP kinase family. IspE subfamily.</text>
</comment>
<dbReference type="NCBIfam" id="NF011202">
    <property type="entry name" value="PRK14608.1"/>
    <property type="match status" value="1"/>
</dbReference>
<dbReference type="EMBL" id="CP038231">
    <property type="protein sequence ID" value="QDH14043.1"/>
    <property type="molecule type" value="Genomic_DNA"/>
</dbReference>
<dbReference type="SUPFAM" id="SSF54211">
    <property type="entry name" value="Ribosomal protein S5 domain 2-like"/>
    <property type="match status" value="1"/>
</dbReference>
<dbReference type="Proteomes" id="UP000318709">
    <property type="component" value="Chromosome"/>
</dbReference>
<keyword evidence="8 10" id="KW-0414">Isoprene biosynthesis</keyword>
<dbReference type="InterPro" id="IPR013750">
    <property type="entry name" value="GHMP_kinase_C_dom"/>
</dbReference>
<evidence type="ECO:0000256" key="3">
    <source>
        <dbReference type="ARBA" id="ARBA00017473"/>
    </source>
</evidence>
<dbReference type="GO" id="GO:0019288">
    <property type="term" value="P:isopentenyl diphosphate biosynthetic process, methylerythritol 4-phosphate pathway"/>
    <property type="evidence" value="ECO:0007669"/>
    <property type="project" value="UniProtKB-UniRule"/>
</dbReference>
<dbReference type="GO" id="GO:0050515">
    <property type="term" value="F:4-(cytidine 5'-diphospho)-2-C-methyl-D-erythritol kinase activity"/>
    <property type="evidence" value="ECO:0007669"/>
    <property type="project" value="UniProtKB-UniRule"/>
</dbReference>
<organism evidence="13 14">
    <name type="scientific">Formicincola oecophyllae</name>
    <dbReference type="NCBI Taxonomy" id="2558361"/>
    <lineage>
        <taxon>Bacteria</taxon>
        <taxon>Pseudomonadati</taxon>
        <taxon>Pseudomonadota</taxon>
        <taxon>Alphaproteobacteria</taxon>
        <taxon>Acetobacterales</taxon>
        <taxon>Acetobacteraceae</taxon>
        <taxon>Formicincola</taxon>
    </lineage>
</organism>
<reference evidence="13 14" key="1">
    <citation type="submission" date="2019-03" db="EMBL/GenBank/DDBJ databases">
        <title>The complete genome sequence of Swingsia_sp. F3b2 LMG30590(T).</title>
        <authorList>
            <person name="Chua K.-O."/>
            <person name="Chan K.-G."/>
            <person name="See-Too W.-S."/>
        </authorList>
    </citation>
    <scope>NUCLEOTIDE SEQUENCE [LARGE SCALE GENOMIC DNA]</scope>
    <source>
        <strain evidence="13 14">F3b2</strain>
    </source>
</reference>
<evidence type="ECO:0000313" key="13">
    <source>
        <dbReference type="EMBL" id="QDH14043.1"/>
    </source>
</evidence>
<dbReference type="Pfam" id="PF08544">
    <property type="entry name" value="GHMP_kinases_C"/>
    <property type="match status" value="1"/>
</dbReference>
<keyword evidence="6 10" id="KW-0418">Kinase</keyword>
<name>A0A4Y6U9A1_9PROT</name>